<evidence type="ECO:0000256" key="3">
    <source>
        <dbReference type="ARBA" id="ARBA00022448"/>
    </source>
</evidence>
<comment type="subunit">
    <text evidence="10">Component of the Sec protein translocase complex. Heterotrimer consisting of SecY, SecE and SecG subunits. The heterotrimers can form oligomers, although 1 heterotrimer is thought to be able to translocate proteins. Interacts with the ribosome. Interacts with SecDF, and other proteins may be involved. Interacts with SecA.</text>
</comment>
<feature type="transmembrane region" description="Helical" evidence="10">
    <location>
        <begin position="369"/>
        <end position="386"/>
    </location>
</feature>
<keyword evidence="5 10" id="KW-0653">Protein transport</keyword>
<organism evidence="12">
    <name type="scientific">uncultured actinobacterium Rifle_16ft_4_minimus_12599</name>
    <dbReference type="NCBI Taxonomy" id="1665144"/>
    <lineage>
        <taxon>Bacteria</taxon>
        <taxon>Bacillati</taxon>
        <taxon>Actinomycetota</taxon>
        <taxon>Actinomycetes</taxon>
        <taxon>marine Actinobacteria clade</taxon>
        <taxon>environmental samples</taxon>
    </lineage>
</organism>
<comment type="subcellular location">
    <subcellularLocation>
        <location evidence="10">Cell membrane</location>
        <topology evidence="10">Multi-pass membrane protein</topology>
    </subcellularLocation>
    <subcellularLocation>
        <location evidence="1">Membrane</location>
        <topology evidence="1">Multi-pass membrane protein</topology>
    </subcellularLocation>
</comment>
<dbReference type="GO" id="GO:0043952">
    <property type="term" value="P:protein transport by the Sec complex"/>
    <property type="evidence" value="ECO:0007669"/>
    <property type="project" value="UniProtKB-UniRule"/>
</dbReference>
<comment type="caution">
    <text evidence="10">Lacks conserved residue(s) required for the propagation of feature annotation.</text>
</comment>
<evidence type="ECO:0000256" key="2">
    <source>
        <dbReference type="ARBA" id="ARBA00005751"/>
    </source>
</evidence>
<evidence type="ECO:0000256" key="1">
    <source>
        <dbReference type="ARBA" id="ARBA00004141"/>
    </source>
</evidence>
<dbReference type="PANTHER" id="PTHR10906">
    <property type="entry name" value="SECY/SEC61-ALPHA FAMILY MEMBER"/>
    <property type="match status" value="1"/>
</dbReference>
<sequence length="425" mass="46899">MLKAFVNAFKLPDLRAKILFTLFVIAVYRFGSHLPVPAVDVSQLQAELQKQSGQGFLSFIDIFSGGALTRMAVFALGIMPYITSSIMMQLLTVVIPKLEEWQKQGETGIKKINQWTRYVTVMLALLQSTGLVFLFHSGQLGVNILPGDRWNPGNVMLIVLILTAGTALIMWMGELITQRGIGNGMSVLIFASVISRLPQEGLAIFRQSGWGKFSIILAIGVLIIVAVIFLEQGQRRIPVQYAKRVVGRKMTTGGSTYIPLKVNQAGVIPIIFASSVLYFPTLIASVYHASWFKSVADQLTNPQSVLYMVGYGMMVVFFAYFYTAIAFNPVDTADNLRKYGGFVPGIRPGPPTATYLNDILVRITLPGSLYLATVALVPSIVLAFWAFQQFPFGGTSILITVGVALETMKQLESQLMMRHYEGFLR</sequence>
<dbReference type="PROSITE" id="PS00756">
    <property type="entry name" value="SECY_2"/>
    <property type="match status" value="1"/>
</dbReference>
<dbReference type="EMBL" id="KT006944">
    <property type="protein sequence ID" value="AKQ00942.1"/>
    <property type="molecule type" value="Genomic_DNA"/>
</dbReference>
<feature type="transmembrane region" description="Helical" evidence="10">
    <location>
        <begin position="267"/>
        <end position="287"/>
    </location>
</feature>
<dbReference type="Pfam" id="PF00344">
    <property type="entry name" value="SecY"/>
    <property type="match status" value="1"/>
</dbReference>
<feature type="transmembrane region" description="Helical" evidence="10">
    <location>
        <begin position="180"/>
        <end position="198"/>
    </location>
</feature>
<reference evidence="12" key="1">
    <citation type="journal article" date="2015" name="ISME J.">
        <title>Aquifer environment selects for microbial species cohorts in sediment and groundwater.</title>
        <authorList>
            <person name="Hug L.A."/>
            <person name="Thomas B.C."/>
            <person name="Brown C.T."/>
            <person name="Frischkorn K.R."/>
            <person name="Williams K.H."/>
            <person name="Tringe S.G."/>
            <person name="Banfield J.F."/>
        </authorList>
    </citation>
    <scope>NUCLEOTIDE SEQUENCE</scope>
</reference>
<gene>
    <name evidence="10 12" type="primary">secY</name>
</gene>
<dbReference type="GO" id="GO:0006605">
    <property type="term" value="P:protein targeting"/>
    <property type="evidence" value="ECO:0007669"/>
    <property type="project" value="UniProtKB-UniRule"/>
</dbReference>
<feature type="transmembrane region" description="Helical" evidence="10">
    <location>
        <begin position="155"/>
        <end position="173"/>
    </location>
</feature>
<feature type="transmembrane region" description="Helical" evidence="10">
    <location>
        <begin position="210"/>
        <end position="230"/>
    </location>
</feature>
<dbReference type="GO" id="GO:0005886">
    <property type="term" value="C:plasma membrane"/>
    <property type="evidence" value="ECO:0007669"/>
    <property type="project" value="UniProtKB-SubCell"/>
</dbReference>
<keyword evidence="6 10" id="KW-1133">Transmembrane helix</keyword>
<dbReference type="PRINTS" id="PR00303">
    <property type="entry name" value="SECYTRNLCASE"/>
</dbReference>
<evidence type="ECO:0000313" key="12">
    <source>
        <dbReference type="EMBL" id="AKQ00942.1"/>
    </source>
</evidence>
<evidence type="ECO:0000256" key="8">
    <source>
        <dbReference type="ARBA" id="ARBA00023136"/>
    </source>
</evidence>
<dbReference type="Gene3D" id="1.10.3370.10">
    <property type="entry name" value="SecY subunit domain"/>
    <property type="match status" value="1"/>
</dbReference>
<dbReference type="PIRSF" id="PIRSF004557">
    <property type="entry name" value="SecY"/>
    <property type="match status" value="1"/>
</dbReference>
<evidence type="ECO:0000256" key="5">
    <source>
        <dbReference type="ARBA" id="ARBA00022927"/>
    </source>
</evidence>
<feature type="transmembrane region" description="Helical" evidence="10">
    <location>
        <begin position="115"/>
        <end position="135"/>
    </location>
</feature>
<feature type="transmembrane region" description="Helical" evidence="10">
    <location>
        <begin position="307"/>
        <end position="327"/>
    </location>
</feature>
<keyword evidence="8 10" id="KW-0472">Membrane</keyword>
<feature type="transmembrane region" description="Helical" evidence="10">
    <location>
        <begin position="70"/>
        <end position="95"/>
    </location>
</feature>
<comment type="function">
    <text evidence="10">The central subunit of the protein translocation channel SecYEG. Consists of two halves formed by TMs 1-5 and 6-10. These two domains form a lateral gate at the front which open onto the bilayer between TMs 2 and 7, and are clamped together by SecE at the back. The channel is closed by both a pore ring composed of hydrophobic SecY resides and a short helix (helix 2A) on the extracellular side of the membrane which forms a plug. The plug probably moves laterally to allow the channel to open. The ring and the pore may move independently.</text>
</comment>
<evidence type="ECO:0000256" key="4">
    <source>
        <dbReference type="ARBA" id="ARBA00022692"/>
    </source>
</evidence>
<dbReference type="InterPro" id="IPR026593">
    <property type="entry name" value="SecY"/>
</dbReference>
<dbReference type="HAMAP" id="MF_01465">
    <property type="entry name" value="SecY"/>
    <property type="match status" value="1"/>
</dbReference>
<evidence type="ECO:0000256" key="6">
    <source>
        <dbReference type="ARBA" id="ARBA00022989"/>
    </source>
</evidence>
<dbReference type="GO" id="GO:0065002">
    <property type="term" value="P:intracellular protein transmembrane transport"/>
    <property type="evidence" value="ECO:0007669"/>
    <property type="project" value="UniProtKB-UniRule"/>
</dbReference>
<dbReference type="InterPro" id="IPR002208">
    <property type="entry name" value="SecY/SEC61-alpha"/>
</dbReference>
<evidence type="ECO:0000256" key="10">
    <source>
        <dbReference type="HAMAP-Rule" id="MF_01465"/>
    </source>
</evidence>
<accession>A0A0H4T3K8</accession>
<name>A0A0H4T3K8_9ACTN</name>
<dbReference type="InterPro" id="IPR030659">
    <property type="entry name" value="SecY_CS"/>
</dbReference>
<keyword evidence="7 10" id="KW-0811">Translocation</keyword>
<evidence type="ECO:0000256" key="9">
    <source>
        <dbReference type="ARBA" id="ARBA00039733"/>
    </source>
</evidence>
<dbReference type="AlphaFoldDB" id="A0A0H4T3K8"/>
<dbReference type="SUPFAM" id="SSF103491">
    <property type="entry name" value="Preprotein translocase SecY subunit"/>
    <property type="match status" value="1"/>
</dbReference>
<dbReference type="NCBIfam" id="TIGR00967">
    <property type="entry name" value="3a0501s007"/>
    <property type="match status" value="1"/>
</dbReference>
<comment type="similarity">
    <text evidence="2 10 11">Belongs to the SecY/SEC61-alpha family.</text>
</comment>
<protein>
    <recommendedName>
        <fullName evidence="9 10">Protein translocase subunit SecY</fullName>
    </recommendedName>
</protein>
<evidence type="ECO:0000256" key="7">
    <source>
        <dbReference type="ARBA" id="ARBA00023010"/>
    </source>
</evidence>
<dbReference type="InterPro" id="IPR023201">
    <property type="entry name" value="SecY_dom_sf"/>
</dbReference>
<keyword evidence="4 10" id="KW-0812">Transmembrane</keyword>
<keyword evidence="10" id="KW-1003">Cell membrane</keyword>
<evidence type="ECO:0000256" key="11">
    <source>
        <dbReference type="RuleBase" id="RU004349"/>
    </source>
</evidence>
<dbReference type="FunFam" id="1.10.3370.10:FF:000001">
    <property type="entry name" value="Preprotein translocase subunit SecY"/>
    <property type="match status" value="1"/>
</dbReference>
<proteinExistence type="inferred from homology"/>
<keyword evidence="3 10" id="KW-0813">Transport</keyword>